<keyword evidence="1" id="KW-1133">Transmembrane helix</keyword>
<evidence type="ECO:0000256" key="1">
    <source>
        <dbReference type="SAM" id="Phobius"/>
    </source>
</evidence>
<accession>A0A941ITD6</accession>
<comment type="caution">
    <text evidence="2">The sequence shown here is derived from an EMBL/GenBank/DDBJ whole genome shotgun (WGS) entry which is preliminary data.</text>
</comment>
<keyword evidence="1" id="KW-0472">Membrane</keyword>
<dbReference type="RefSeq" id="WP_212530363.1">
    <property type="nucleotide sequence ID" value="NZ_JAGSOG010000113.1"/>
</dbReference>
<dbReference type="AlphaFoldDB" id="A0A941ITD6"/>
<keyword evidence="3" id="KW-1185">Reference proteome</keyword>
<sequence>MTSEGFLAAVIVAVVLFPVLTLVLWNRLPGPKPVKVGSRLTLILFAQASAVLLAALWINNTYQLYTSWSDLLGEDGGVGVIAAATPQTEVGTKLGARAAGLPNAKLFRPLRGVDDGYTALISGPVSHIVNTVVVWLPPQYFEAAYAHTDFPVVQLLSGTPGTPQTWLSGMQAPLALTRLVNAGRAHPFILVSAAINVDPGHDPDCSNIPKGPKVATWLTTDVRQLVLSSFRASPSRKAWGLMGYSEGGLCASKLVLQYPQLYSAAVSLSGDDHPDGDLLKPGTAAYEQNAPLWLLQHDAPAEVSLLLAGTYQDGNVAQEAAAMTAAAHMPTTVQTLLSERGGHNIGVWKTDETPAFQWLSEHLQTPSTPTYTADTKLVSGID</sequence>
<feature type="transmembrane region" description="Helical" evidence="1">
    <location>
        <begin position="40"/>
        <end position="58"/>
    </location>
</feature>
<dbReference type="Proteomes" id="UP000675781">
    <property type="component" value="Unassembled WGS sequence"/>
</dbReference>
<dbReference type="PANTHER" id="PTHR48098:SF1">
    <property type="entry name" value="DIACYLGLYCEROL ACYLTRANSFERASE_MYCOLYLTRANSFERASE AG85A"/>
    <property type="match status" value="1"/>
</dbReference>
<dbReference type="PANTHER" id="PTHR48098">
    <property type="entry name" value="ENTEROCHELIN ESTERASE-RELATED"/>
    <property type="match status" value="1"/>
</dbReference>
<proteinExistence type="predicted"/>
<dbReference type="EMBL" id="JAGSOG010000113">
    <property type="protein sequence ID" value="MBR7835873.1"/>
    <property type="molecule type" value="Genomic_DNA"/>
</dbReference>
<protein>
    <recommendedName>
        <fullName evidence="4">Esterase</fullName>
    </recommendedName>
</protein>
<feature type="transmembrane region" description="Helical" evidence="1">
    <location>
        <begin position="6"/>
        <end position="28"/>
    </location>
</feature>
<organism evidence="2 3">
    <name type="scientific">Actinospica durhamensis</name>
    <dbReference type="NCBI Taxonomy" id="1508375"/>
    <lineage>
        <taxon>Bacteria</taxon>
        <taxon>Bacillati</taxon>
        <taxon>Actinomycetota</taxon>
        <taxon>Actinomycetes</taxon>
        <taxon>Catenulisporales</taxon>
        <taxon>Actinospicaceae</taxon>
        <taxon>Actinospica</taxon>
    </lineage>
</organism>
<evidence type="ECO:0008006" key="4">
    <source>
        <dbReference type="Google" id="ProtNLM"/>
    </source>
</evidence>
<dbReference type="Gene3D" id="3.40.50.1820">
    <property type="entry name" value="alpha/beta hydrolase"/>
    <property type="match status" value="1"/>
</dbReference>
<evidence type="ECO:0000313" key="2">
    <source>
        <dbReference type="EMBL" id="MBR7835873.1"/>
    </source>
</evidence>
<reference evidence="2" key="1">
    <citation type="submission" date="2021-04" db="EMBL/GenBank/DDBJ databases">
        <title>Genome based classification of Actinospica acidithermotolerans sp. nov., an actinobacterium isolated from an Indonesian hot spring.</title>
        <authorList>
            <person name="Kusuma A.B."/>
            <person name="Putra K.E."/>
            <person name="Nafisah S."/>
            <person name="Loh J."/>
            <person name="Nouioui I."/>
            <person name="Goodfellow M."/>
        </authorList>
    </citation>
    <scope>NUCLEOTIDE SEQUENCE</scope>
    <source>
        <strain evidence="2">CSCA 57</strain>
    </source>
</reference>
<evidence type="ECO:0000313" key="3">
    <source>
        <dbReference type="Proteomes" id="UP000675781"/>
    </source>
</evidence>
<dbReference type="SUPFAM" id="SSF53474">
    <property type="entry name" value="alpha/beta-Hydrolases"/>
    <property type="match status" value="1"/>
</dbReference>
<dbReference type="InterPro" id="IPR029058">
    <property type="entry name" value="AB_hydrolase_fold"/>
</dbReference>
<gene>
    <name evidence="2" type="ORF">KDL01_21545</name>
</gene>
<name>A0A941ITD6_9ACTN</name>
<dbReference type="GO" id="GO:0016747">
    <property type="term" value="F:acyltransferase activity, transferring groups other than amino-acyl groups"/>
    <property type="evidence" value="ECO:0007669"/>
    <property type="project" value="TreeGrafter"/>
</dbReference>
<dbReference type="InterPro" id="IPR050583">
    <property type="entry name" value="Mycobacterial_A85_antigen"/>
</dbReference>
<keyword evidence="1" id="KW-0812">Transmembrane</keyword>
<dbReference type="InterPro" id="IPR000801">
    <property type="entry name" value="Esterase-like"/>
</dbReference>
<dbReference type="Pfam" id="PF00756">
    <property type="entry name" value="Esterase"/>
    <property type="match status" value="1"/>
</dbReference>